<evidence type="ECO:0000313" key="1">
    <source>
        <dbReference type="EMBL" id="JAS47995.1"/>
    </source>
</evidence>
<organism evidence="1">
    <name type="scientific">Cuerna arida</name>
    <dbReference type="NCBI Taxonomy" id="1464854"/>
    <lineage>
        <taxon>Eukaryota</taxon>
        <taxon>Metazoa</taxon>
        <taxon>Ecdysozoa</taxon>
        <taxon>Arthropoda</taxon>
        <taxon>Hexapoda</taxon>
        <taxon>Insecta</taxon>
        <taxon>Pterygota</taxon>
        <taxon>Neoptera</taxon>
        <taxon>Paraneoptera</taxon>
        <taxon>Hemiptera</taxon>
        <taxon>Auchenorrhyncha</taxon>
        <taxon>Membracoidea</taxon>
        <taxon>Cicadellidae</taxon>
        <taxon>Cicadellinae</taxon>
        <taxon>Proconiini</taxon>
        <taxon>Cuerna</taxon>
    </lineage>
</organism>
<proteinExistence type="predicted"/>
<accession>A0A1B6FCS4</accession>
<feature type="non-terminal residue" evidence="1">
    <location>
        <position position="1"/>
    </location>
</feature>
<sequence length="100" mass="11654">KAPAEIFLGRRMPTVFVNMKPNLRKKVEAKLWRDQTRDTQKKARVFEEGEELCIIRNSFYSYEVLAGGIVKKKHSYLLRKRVSAVVENSQRTNINGDDNK</sequence>
<gene>
    <name evidence="1" type="ORF">g.2697</name>
</gene>
<dbReference type="AlphaFoldDB" id="A0A1B6FCS4"/>
<dbReference type="EMBL" id="GECZ01021774">
    <property type="protein sequence ID" value="JAS47995.1"/>
    <property type="molecule type" value="Transcribed_RNA"/>
</dbReference>
<name>A0A1B6FCS4_9HEMI</name>
<reference evidence="1" key="1">
    <citation type="submission" date="2015-11" db="EMBL/GenBank/DDBJ databases">
        <title>De novo transcriptome assembly of four potential Pierce s Disease insect vectors from Arizona vineyards.</title>
        <authorList>
            <person name="Tassone E.E."/>
        </authorList>
    </citation>
    <scope>NUCLEOTIDE SEQUENCE</scope>
</reference>
<protein>
    <submittedName>
        <fullName evidence="1">Uncharacterized protein</fullName>
    </submittedName>
</protein>